<sequence>MLVLTHGWDRSGFFAWSTGEQLVTALVVDAASDDEADLGQSAEQVLGVLGWTAGEALAHIAAERHLTVAETREWVNVQAIVVAVEMDRSPSRYDRQRALITPAEQQRLAGAVVSIAGMGVGASIAQQLAMVGVGTLRISDGDDIALTNLNRHPVAVNSDVGQPKTTVMAQYLGAFNPEVTVDVRDATDGLNVEVFCQASVVVDEVDCIATKWMMRWTARRLGVPVVMATDLGDERVLLDVERFDQDAKFPFHGLVDDAQTEGEVLTKLFRRHCSKDLWAALRIGSSFPQLGSTMAVASGVTARTVRDIIIGRAVPSGRYVYDLGLPVPESEGVR</sequence>
<dbReference type="PANTHER" id="PTHR43267:SF3">
    <property type="entry name" value="THIF PROTEIN"/>
    <property type="match status" value="1"/>
</dbReference>
<dbReference type="EMBL" id="CP003119">
    <property type="protein sequence ID" value="AFA75017.1"/>
    <property type="molecule type" value="Genomic_DNA"/>
</dbReference>
<feature type="domain" description="THIF-type NAD/FAD binding fold" evidence="1">
    <location>
        <begin position="93"/>
        <end position="231"/>
    </location>
</feature>
<gene>
    <name evidence="2" type="ordered locus">GPOL_c40100</name>
</gene>
<name>H6MS04_GORPV</name>
<keyword evidence="3" id="KW-1185">Reference proteome</keyword>
<dbReference type="Pfam" id="PF00899">
    <property type="entry name" value="ThiF"/>
    <property type="match status" value="1"/>
</dbReference>
<dbReference type="STRING" id="1112204.GPOL_c40100"/>
<evidence type="ECO:0000313" key="3">
    <source>
        <dbReference type="Proteomes" id="UP000009154"/>
    </source>
</evidence>
<protein>
    <submittedName>
        <fullName evidence="2">ThiF family protein</fullName>
    </submittedName>
</protein>
<evidence type="ECO:0000313" key="2">
    <source>
        <dbReference type="EMBL" id="AFA75017.1"/>
    </source>
</evidence>
<dbReference type="KEGG" id="gpo:GPOL_c40100"/>
<accession>H6MS04</accession>
<dbReference type="SUPFAM" id="SSF69572">
    <property type="entry name" value="Activating enzymes of the ubiquitin-like proteins"/>
    <property type="match status" value="1"/>
</dbReference>
<dbReference type="Gene3D" id="3.40.50.720">
    <property type="entry name" value="NAD(P)-binding Rossmann-like Domain"/>
    <property type="match status" value="1"/>
</dbReference>
<dbReference type="GO" id="GO:0061503">
    <property type="term" value="F:tRNA threonylcarbamoyladenosine dehydratase"/>
    <property type="evidence" value="ECO:0007669"/>
    <property type="project" value="TreeGrafter"/>
</dbReference>
<dbReference type="AlphaFoldDB" id="H6MS04"/>
<dbReference type="InterPro" id="IPR035985">
    <property type="entry name" value="Ubiquitin-activating_enz"/>
</dbReference>
<dbReference type="Proteomes" id="UP000009154">
    <property type="component" value="Chromosome"/>
</dbReference>
<reference evidence="2 3" key="1">
    <citation type="journal article" date="2012" name="Appl. Environ. Microbiol.">
        <title>Involvement of two latex-clearing proteins during rubber degradation and insights into the subsequent degradation pathway revealed by the genome sequence of Gordonia polyisoprenivorans strain VH2.</title>
        <authorList>
            <person name="Hiessl S."/>
            <person name="Schuldes J."/>
            <person name="Thurmer A."/>
            <person name="Halbsguth T."/>
            <person name="Broker D."/>
            <person name="Angelov A."/>
            <person name="Liebl W."/>
            <person name="Daniel R."/>
            <person name="Steinbuchel A."/>
        </authorList>
    </citation>
    <scope>NUCLEOTIDE SEQUENCE [LARGE SCALE GENOMIC DNA]</scope>
    <source>
        <strain evidence="3">DSM 44266 / VH2</strain>
    </source>
</reference>
<dbReference type="InterPro" id="IPR045886">
    <property type="entry name" value="ThiF/MoeB/HesA"/>
</dbReference>
<proteinExistence type="predicted"/>
<dbReference type="eggNOG" id="COG0476">
    <property type="taxonomic scope" value="Bacteria"/>
</dbReference>
<organism evidence="2 3">
    <name type="scientific">Gordonia polyisoprenivorans (strain DSM 44266 / VH2)</name>
    <dbReference type="NCBI Taxonomy" id="1112204"/>
    <lineage>
        <taxon>Bacteria</taxon>
        <taxon>Bacillati</taxon>
        <taxon>Actinomycetota</taxon>
        <taxon>Actinomycetes</taxon>
        <taxon>Mycobacteriales</taxon>
        <taxon>Gordoniaceae</taxon>
        <taxon>Gordonia</taxon>
    </lineage>
</organism>
<dbReference type="HOGENOM" id="CLU_830958_0_0_11"/>
<dbReference type="InterPro" id="IPR000594">
    <property type="entry name" value="ThiF_NAD_FAD-bd"/>
</dbReference>
<evidence type="ECO:0000259" key="1">
    <source>
        <dbReference type="Pfam" id="PF00899"/>
    </source>
</evidence>
<dbReference type="GO" id="GO:0008641">
    <property type="term" value="F:ubiquitin-like modifier activating enzyme activity"/>
    <property type="evidence" value="ECO:0007669"/>
    <property type="project" value="InterPro"/>
</dbReference>
<dbReference type="PANTHER" id="PTHR43267">
    <property type="entry name" value="TRNA THREONYLCARBAMOYLADENOSINE DEHYDRATASE"/>
    <property type="match status" value="1"/>
</dbReference>
<dbReference type="GO" id="GO:0061504">
    <property type="term" value="P:cyclic threonylcarbamoyladenosine biosynthetic process"/>
    <property type="evidence" value="ECO:0007669"/>
    <property type="project" value="TreeGrafter"/>
</dbReference>